<organism evidence="1">
    <name type="scientific">Anguilla anguilla</name>
    <name type="common">European freshwater eel</name>
    <name type="synonym">Muraena anguilla</name>
    <dbReference type="NCBI Taxonomy" id="7936"/>
    <lineage>
        <taxon>Eukaryota</taxon>
        <taxon>Metazoa</taxon>
        <taxon>Chordata</taxon>
        <taxon>Craniata</taxon>
        <taxon>Vertebrata</taxon>
        <taxon>Euteleostomi</taxon>
        <taxon>Actinopterygii</taxon>
        <taxon>Neopterygii</taxon>
        <taxon>Teleostei</taxon>
        <taxon>Anguilliformes</taxon>
        <taxon>Anguillidae</taxon>
        <taxon>Anguilla</taxon>
    </lineage>
</organism>
<dbReference type="EMBL" id="GBXM01099655">
    <property type="protein sequence ID" value="JAH08922.1"/>
    <property type="molecule type" value="Transcribed_RNA"/>
</dbReference>
<reference evidence="1" key="1">
    <citation type="submission" date="2014-11" db="EMBL/GenBank/DDBJ databases">
        <authorList>
            <person name="Amaro Gonzalez C."/>
        </authorList>
    </citation>
    <scope>NUCLEOTIDE SEQUENCE</scope>
</reference>
<protein>
    <submittedName>
        <fullName evidence="1">Uncharacterized protein</fullName>
    </submittedName>
</protein>
<accession>A0A0E9PXB5</accession>
<sequence>MVLNKKLSLSENIMAVFLACRIFLYNIWRICPFLSTYSTQLLVQIIGLLQLPLSC</sequence>
<dbReference type="AlphaFoldDB" id="A0A0E9PXB5"/>
<name>A0A0E9PXB5_ANGAN</name>
<reference evidence="1" key="2">
    <citation type="journal article" date="2015" name="Fish Shellfish Immunol.">
        <title>Early steps in the European eel (Anguilla anguilla)-Vibrio vulnificus interaction in the gills: Role of the RtxA13 toxin.</title>
        <authorList>
            <person name="Callol A."/>
            <person name="Pajuelo D."/>
            <person name="Ebbesson L."/>
            <person name="Teles M."/>
            <person name="MacKenzie S."/>
            <person name="Amaro C."/>
        </authorList>
    </citation>
    <scope>NUCLEOTIDE SEQUENCE</scope>
</reference>
<proteinExistence type="predicted"/>
<evidence type="ECO:0000313" key="1">
    <source>
        <dbReference type="EMBL" id="JAH08922.1"/>
    </source>
</evidence>